<dbReference type="Pfam" id="PF05016">
    <property type="entry name" value="ParE_toxin"/>
    <property type="match status" value="1"/>
</dbReference>
<name>A0A1F7GIS6_9BACT</name>
<evidence type="ECO:0000313" key="3">
    <source>
        <dbReference type="Proteomes" id="UP000176850"/>
    </source>
</evidence>
<protein>
    <recommendedName>
        <fullName evidence="4">Addiction module toxin RelE</fullName>
    </recommendedName>
</protein>
<dbReference type="Proteomes" id="UP000176850">
    <property type="component" value="Unassembled WGS sequence"/>
</dbReference>
<sequence>MRITLSSRAKKELKKIQKIDQISLVKKLKSLTDPSLQKKGEKLTGYSDMFRVRVGDYRIVYKEMKGEVYIVLIGHRKDIYQLLRQFFN</sequence>
<evidence type="ECO:0000313" key="2">
    <source>
        <dbReference type="EMBL" id="OGK18704.1"/>
    </source>
</evidence>
<dbReference type="Gene3D" id="3.30.2310.20">
    <property type="entry name" value="RelE-like"/>
    <property type="match status" value="1"/>
</dbReference>
<dbReference type="InterPro" id="IPR007712">
    <property type="entry name" value="RelE/ParE_toxin"/>
</dbReference>
<dbReference type="SUPFAM" id="SSF143011">
    <property type="entry name" value="RelE-like"/>
    <property type="match status" value="1"/>
</dbReference>
<evidence type="ECO:0008006" key="4">
    <source>
        <dbReference type="Google" id="ProtNLM"/>
    </source>
</evidence>
<reference evidence="2 3" key="1">
    <citation type="journal article" date="2016" name="Nat. Commun.">
        <title>Thousands of microbial genomes shed light on interconnected biogeochemical processes in an aquifer system.</title>
        <authorList>
            <person name="Anantharaman K."/>
            <person name="Brown C.T."/>
            <person name="Hug L.A."/>
            <person name="Sharon I."/>
            <person name="Castelle C.J."/>
            <person name="Probst A.J."/>
            <person name="Thomas B.C."/>
            <person name="Singh A."/>
            <person name="Wilkins M.J."/>
            <person name="Karaoz U."/>
            <person name="Brodie E.L."/>
            <person name="Williams K.H."/>
            <person name="Hubbard S.S."/>
            <person name="Banfield J.F."/>
        </authorList>
    </citation>
    <scope>NUCLEOTIDE SEQUENCE [LARGE SCALE GENOMIC DNA]</scope>
</reference>
<dbReference type="InterPro" id="IPR052747">
    <property type="entry name" value="TA_system_RelE_toxin"/>
</dbReference>
<gene>
    <name evidence="2" type="ORF">A2799_01185</name>
</gene>
<dbReference type="InterPro" id="IPR035093">
    <property type="entry name" value="RelE/ParE_toxin_dom_sf"/>
</dbReference>
<comment type="caution">
    <text evidence="2">The sequence shown here is derived from an EMBL/GenBank/DDBJ whole genome shotgun (WGS) entry which is preliminary data.</text>
</comment>
<proteinExistence type="predicted"/>
<dbReference type="PANTHER" id="PTHR38813">
    <property type="match status" value="1"/>
</dbReference>
<evidence type="ECO:0000256" key="1">
    <source>
        <dbReference type="ARBA" id="ARBA00022649"/>
    </source>
</evidence>
<organism evidence="2 3">
    <name type="scientific">Candidatus Roizmanbacteria bacterium RIFCSPHIGHO2_01_FULL_39_24</name>
    <dbReference type="NCBI Taxonomy" id="1802032"/>
    <lineage>
        <taxon>Bacteria</taxon>
        <taxon>Candidatus Roizmaniibacteriota</taxon>
    </lineage>
</organism>
<dbReference type="AlphaFoldDB" id="A0A1F7GIS6"/>
<dbReference type="PANTHER" id="PTHR38813:SF1">
    <property type="entry name" value="TOXIN RELE1-RELATED"/>
    <property type="match status" value="1"/>
</dbReference>
<dbReference type="EMBL" id="MFZH01000028">
    <property type="protein sequence ID" value="OGK18704.1"/>
    <property type="molecule type" value="Genomic_DNA"/>
</dbReference>
<accession>A0A1F7GIS6</accession>
<keyword evidence="1" id="KW-1277">Toxin-antitoxin system</keyword>